<feature type="domain" description="Fatty acid hydroxylase" evidence="6">
    <location>
        <begin position="148"/>
        <end position="283"/>
    </location>
</feature>
<dbReference type="HOGENOM" id="CLU_043293_1_1_1"/>
<dbReference type="PANTHER" id="PTHR11863">
    <property type="entry name" value="STEROL DESATURASE"/>
    <property type="match status" value="1"/>
</dbReference>
<dbReference type="GO" id="GO:0008610">
    <property type="term" value="P:lipid biosynthetic process"/>
    <property type="evidence" value="ECO:0007669"/>
    <property type="project" value="InterPro"/>
</dbReference>
<evidence type="ECO:0000259" key="6">
    <source>
        <dbReference type="Pfam" id="PF04116"/>
    </source>
</evidence>
<comment type="subcellular location">
    <subcellularLocation>
        <location evidence="1">Membrane</location>
    </subcellularLocation>
</comment>
<dbReference type="STRING" id="946122.A0A0C2WI50"/>
<dbReference type="FunCoup" id="A0A0C2WI50">
    <property type="interactions" value="103"/>
</dbReference>
<accession>A0A0C2WI50</accession>
<dbReference type="InterPro" id="IPR050307">
    <property type="entry name" value="Sterol_Desaturase_Related"/>
</dbReference>
<dbReference type="InParanoid" id="A0A0C2WI50"/>
<evidence type="ECO:0000313" key="7">
    <source>
        <dbReference type="EMBL" id="KIL55808.1"/>
    </source>
</evidence>
<evidence type="ECO:0000256" key="5">
    <source>
        <dbReference type="SAM" id="Phobius"/>
    </source>
</evidence>
<dbReference type="OrthoDB" id="408954at2759"/>
<keyword evidence="3 5" id="KW-1133">Transmembrane helix</keyword>
<dbReference type="Proteomes" id="UP000054549">
    <property type="component" value="Unassembled WGS sequence"/>
</dbReference>
<evidence type="ECO:0000256" key="4">
    <source>
        <dbReference type="ARBA" id="ARBA00023136"/>
    </source>
</evidence>
<organism evidence="7 8">
    <name type="scientific">Amanita muscaria (strain Koide BX008)</name>
    <dbReference type="NCBI Taxonomy" id="946122"/>
    <lineage>
        <taxon>Eukaryota</taxon>
        <taxon>Fungi</taxon>
        <taxon>Dikarya</taxon>
        <taxon>Basidiomycota</taxon>
        <taxon>Agaricomycotina</taxon>
        <taxon>Agaricomycetes</taxon>
        <taxon>Agaricomycetidae</taxon>
        <taxon>Agaricales</taxon>
        <taxon>Pluteineae</taxon>
        <taxon>Amanitaceae</taxon>
        <taxon>Amanita</taxon>
    </lineage>
</organism>
<sequence>MSFGDRHSNTPFYHCSKEHLIDGIPDRFVALASPVVAYWSLSLFFHYLDLSGWKWLEKYRIHESAEAKSKNLVSRSHVVRAVFVQQVIQTLIGLLWMSEERTVSNHAKRMWEIETLFQYSCLGKFGRAALPQLAYMIYWWIIPIGQLLFAMFAIDTWQYFLHRLMHTNKFLYRHFHSWHHRLYIPYAFGSLYNHPFEGFLLDTLGAVFAERLADMTTRQAMVLFTLSTVKTVDDHCGYNLPFDPLQLLTRNNADYHDIHHQAIGIKSNFAQPFFVHWDALLGTRLTRQDIQHRQRREEAKMK</sequence>
<dbReference type="EMBL" id="KN818471">
    <property type="protein sequence ID" value="KIL55808.1"/>
    <property type="molecule type" value="Genomic_DNA"/>
</dbReference>
<gene>
    <name evidence="7" type="ORF">M378DRAFT_568880</name>
</gene>
<keyword evidence="2 5" id="KW-0812">Transmembrane</keyword>
<dbReference type="GO" id="GO:0016020">
    <property type="term" value="C:membrane"/>
    <property type="evidence" value="ECO:0007669"/>
    <property type="project" value="UniProtKB-SubCell"/>
</dbReference>
<name>A0A0C2WI50_AMAMK</name>
<dbReference type="GO" id="GO:0016491">
    <property type="term" value="F:oxidoreductase activity"/>
    <property type="evidence" value="ECO:0007669"/>
    <property type="project" value="InterPro"/>
</dbReference>
<evidence type="ECO:0000256" key="2">
    <source>
        <dbReference type="ARBA" id="ARBA00022692"/>
    </source>
</evidence>
<reference evidence="7 8" key="1">
    <citation type="submission" date="2014-04" db="EMBL/GenBank/DDBJ databases">
        <title>Evolutionary Origins and Diversification of the Mycorrhizal Mutualists.</title>
        <authorList>
            <consortium name="DOE Joint Genome Institute"/>
            <consortium name="Mycorrhizal Genomics Consortium"/>
            <person name="Kohler A."/>
            <person name="Kuo A."/>
            <person name="Nagy L.G."/>
            <person name="Floudas D."/>
            <person name="Copeland A."/>
            <person name="Barry K.W."/>
            <person name="Cichocki N."/>
            <person name="Veneault-Fourrey C."/>
            <person name="LaButti K."/>
            <person name="Lindquist E.A."/>
            <person name="Lipzen A."/>
            <person name="Lundell T."/>
            <person name="Morin E."/>
            <person name="Murat C."/>
            <person name="Riley R."/>
            <person name="Ohm R."/>
            <person name="Sun H."/>
            <person name="Tunlid A."/>
            <person name="Henrissat B."/>
            <person name="Grigoriev I.V."/>
            <person name="Hibbett D.S."/>
            <person name="Martin F."/>
        </authorList>
    </citation>
    <scope>NUCLEOTIDE SEQUENCE [LARGE SCALE GENOMIC DNA]</scope>
    <source>
        <strain evidence="7 8">Koide BX008</strain>
    </source>
</reference>
<evidence type="ECO:0000256" key="1">
    <source>
        <dbReference type="ARBA" id="ARBA00004370"/>
    </source>
</evidence>
<keyword evidence="8" id="KW-1185">Reference proteome</keyword>
<dbReference type="GO" id="GO:0005506">
    <property type="term" value="F:iron ion binding"/>
    <property type="evidence" value="ECO:0007669"/>
    <property type="project" value="InterPro"/>
</dbReference>
<evidence type="ECO:0000313" key="8">
    <source>
        <dbReference type="Proteomes" id="UP000054549"/>
    </source>
</evidence>
<dbReference type="InterPro" id="IPR006694">
    <property type="entry name" value="Fatty_acid_hydroxylase"/>
</dbReference>
<feature type="transmembrane region" description="Helical" evidence="5">
    <location>
        <begin position="137"/>
        <end position="161"/>
    </location>
</feature>
<dbReference type="Pfam" id="PF04116">
    <property type="entry name" value="FA_hydroxylase"/>
    <property type="match status" value="1"/>
</dbReference>
<protein>
    <recommendedName>
        <fullName evidence="6">Fatty acid hydroxylase domain-containing protein</fullName>
    </recommendedName>
</protein>
<keyword evidence="4 5" id="KW-0472">Membrane</keyword>
<evidence type="ECO:0000256" key="3">
    <source>
        <dbReference type="ARBA" id="ARBA00022989"/>
    </source>
</evidence>
<feature type="transmembrane region" description="Helical" evidence="5">
    <location>
        <begin position="28"/>
        <end position="48"/>
    </location>
</feature>
<dbReference type="AlphaFoldDB" id="A0A0C2WI50"/>
<proteinExistence type="predicted"/>